<evidence type="ECO:0000313" key="1">
    <source>
        <dbReference type="EMBL" id="KAF2118380.1"/>
    </source>
</evidence>
<sequence length="184" mass="20829">MWIQTPGKIARRHLRSPPCTMCATRERVDPPLNSLVWPRQIRNHSLLPVAFLRPLDYPQTDEMLVNCIVATRHRCRSNPNRRLHCTTISTRCPWFSGLVLVHNVDHRESRGIIGQHCTQLCGQLTNIENITTLSFSMSSSTQHQTPPPREIAADPPHLAQCLSTYAGTGKAQGTRTSFEMTKRP</sequence>
<reference evidence="1" key="1">
    <citation type="journal article" date="2020" name="Stud. Mycol.">
        <title>101 Dothideomycetes genomes: a test case for predicting lifestyles and emergence of pathogens.</title>
        <authorList>
            <person name="Haridas S."/>
            <person name="Albert R."/>
            <person name="Binder M."/>
            <person name="Bloem J."/>
            <person name="Labutti K."/>
            <person name="Salamov A."/>
            <person name="Andreopoulos B."/>
            <person name="Baker S."/>
            <person name="Barry K."/>
            <person name="Bills G."/>
            <person name="Bluhm B."/>
            <person name="Cannon C."/>
            <person name="Castanera R."/>
            <person name="Culley D."/>
            <person name="Daum C."/>
            <person name="Ezra D."/>
            <person name="Gonzalez J."/>
            <person name="Henrissat B."/>
            <person name="Kuo A."/>
            <person name="Liang C."/>
            <person name="Lipzen A."/>
            <person name="Lutzoni F."/>
            <person name="Magnuson J."/>
            <person name="Mondo S."/>
            <person name="Nolan M."/>
            <person name="Ohm R."/>
            <person name="Pangilinan J."/>
            <person name="Park H.-J."/>
            <person name="Ramirez L."/>
            <person name="Alfaro M."/>
            <person name="Sun H."/>
            <person name="Tritt A."/>
            <person name="Yoshinaga Y."/>
            <person name="Zwiers L.-H."/>
            <person name="Turgeon B."/>
            <person name="Goodwin S."/>
            <person name="Spatafora J."/>
            <person name="Crous P."/>
            <person name="Grigoriev I."/>
        </authorList>
    </citation>
    <scope>NUCLEOTIDE SEQUENCE</scope>
    <source>
        <strain evidence="1">CBS 627.86</strain>
    </source>
</reference>
<name>A0A6A5ZFV8_9PLEO</name>
<dbReference type="EMBL" id="ML977317">
    <property type="protein sequence ID" value="KAF2118380.1"/>
    <property type="molecule type" value="Genomic_DNA"/>
</dbReference>
<evidence type="ECO:0000313" key="2">
    <source>
        <dbReference type="Proteomes" id="UP000799770"/>
    </source>
</evidence>
<dbReference type="AlphaFoldDB" id="A0A6A5ZFV8"/>
<keyword evidence="2" id="KW-1185">Reference proteome</keyword>
<accession>A0A6A5ZFV8</accession>
<gene>
    <name evidence="1" type="ORF">BDV96DRAFT_384429</name>
</gene>
<proteinExistence type="predicted"/>
<organism evidence="1 2">
    <name type="scientific">Lophiotrema nucula</name>
    <dbReference type="NCBI Taxonomy" id="690887"/>
    <lineage>
        <taxon>Eukaryota</taxon>
        <taxon>Fungi</taxon>
        <taxon>Dikarya</taxon>
        <taxon>Ascomycota</taxon>
        <taxon>Pezizomycotina</taxon>
        <taxon>Dothideomycetes</taxon>
        <taxon>Pleosporomycetidae</taxon>
        <taxon>Pleosporales</taxon>
        <taxon>Lophiotremataceae</taxon>
        <taxon>Lophiotrema</taxon>
    </lineage>
</organism>
<protein>
    <submittedName>
        <fullName evidence="1">Uncharacterized protein</fullName>
    </submittedName>
</protein>
<dbReference type="Proteomes" id="UP000799770">
    <property type="component" value="Unassembled WGS sequence"/>
</dbReference>